<organism evidence="1 2">
    <name type="scientific">Thorsellia anophelis DSM 18579</name>
    <dbReference type="NCBI Taxonomy" id="1123402"/>
    <lineage>
        <taxon>Bacteria</taxon>
        <taxon>Pseudomonadati</taxon>
        <taxon>Pseudomonadota</taxon>
        <taxon>Gammaproteobacteria</taxon>
        <taxon>Enterobacterales</taxon>
        <taxon>Thorselliaceae</taxon>
        <taxon>Thorsellia</taxon>
    </lineage>
</organism>
<reference evidence="2" key="1">
    <citation type="submission" date="2016-10" db="EMBL/GenBank/DDBJ databases">
        <authorList>
            <person name="Varghese N."/>
            <person name="Submissions S."/>
        </authorList>
    </citation>
    <scope>NUCLEOTIDE SEQUENCE [LARGE SCALE GENOMIC DNA]</scope>
    <source>
        <strain evidence="2">DSM 18579</strain>
    </source>
</reference>
<dbReference type="Gene3D" id="2.120.10.30">
    <property type="entry name" value="TolB, C-terminal domain"/>
    <property type="match status" value="1"/>
</dbReference>
<dbReference type="Pfam" id="PF07676">
    <property type="entry name" value="PD40"/>
    <property type="match status" value="1"/>
</dbReference>
<dbReference type="InterPro" id="IPR022223">
    <property type="entry name" value="DUF3748"/>
</dbReference>
<name>A0A1H9YA60_9GAMM</name>
<evidence type="ECO:0000313" key="1">
    <source>
        <dbReference type="EMBL" id="SES65826.1"/>
    </source>
</evidence>
<dbReference type="Pfam" id="PF12566">
    <property type="entry name" value="DUF3748"/>
    <property type="match status" value="1"/>
</dbReference>
<dbReference type="AlphaFoldDB" id="A0A1H9YA60"/>
<protein>
    <submittedName>
        <fullName evidence="1">WD40-like Beta Propeller Repeat</fullName>
    </submittedName>
</protein>
<evidence type="ECO:0000313" key="2">
    <source>
        <dbReference type="Proteomes" id="UP000242642"/>
    </source>
</evidence>
<sequence>MLKQITSQPEFHQLTNAQVWSSDSNWLVYDCRKSQSKFDNTVIERINIHTGEIECIYRSSHQACVGVVTANPAIDNQYIFIHGPENPYDAWQYNFHYRRGVIATCDQYGHWQVSNLDSFNESIPRIPGVLSGGSHVHMFSHDGTKVSFTYDDFLLSITKSPFAKRNVAIGYKGPPVSFIPAHDKQYVGEYYCALITQTTDLATFGSDEIEKAYEECWIGNTGYLLSDGTRQRWSIAYMGDVRTEEGNLITEIFIADLPNDESKWHTPHHQHMTEDKLLLPPTISGIRHRRLTHTQDRLFPGICHSIRHWLRSSPCGQYIACLMKDSHGVTQLCIVETKNGLITQLTHSISSMQSAFTWHPSGSCIAIACNNAIYLSFIKTKVFIPITQSLSPPINPEAVVCSPDGRYIAFTRDIPIKNNNFRQIFTQRIADVYLALM</sequence>
<dbReference type="STRING" id="1123402.SAMN02583745_00145"/>
<dbReference type="SUPFAM" id="SSF82171">
    <property type="entry name" value="DPP6 N-terminal domain-like"/>
    <property type="match status" value="1"/>
</dbReference>
<dbReference type="RefSeq" id="WP_177168547.1">
    <property type="nucleotide sequence ID" value="NZ_FOHV01000001.1"/>
</dbReference>
<gene>
    <name evidence="1" type="ORF">SAMN02583745_00145</name>
</gene>
<keyword evidence="2" id="KW-1185">Reference proteome</keyword>
<dbReference type="InterPro" id="IPR011659">
    <property type="entry name" value="WD40"/>
</dbReference>
<dbReference type="InterPro" id="IPR011042">
    <property type="entry name" value="6-blade_b-propeller_TolB-like"/>
</dbReference>
<dbReference type="Proteomes" id="UP000242642">
    <property type="component" value="Unassembled WGS sequence"/>
</dbReference>
<proteinExistence type="predicted"/>
<dbReference type="EMBL" id="FOHV01000001">
    <property type="protein sequence ID" value="SES65826.1"/>
    <property type="molecule type" value="Genomic_DNA"/>
</dbReference>
<accession>A0A1H9YA60</accession>